<dbReference type="SUPFAM" id="SSF47413">
    <property type="entry name" value="lambda repressor-like DNA-binding domains"/>
    <property type="match status" value="1"/>
</dbReference>
<dbReference type="Gene3D" id="1.10.260.40">
    <property type="entry name" value="lambda repressor-like DNA-binding domains"/>
    <property type="match status" value="1"/>
</dbReference>
<protein>
    <submittedName>
        <fullName evidence="2">Helix-turn-helix transcriptional regulator</fullName>
    </submittedName>
</protein>
<comment type="caution">
    <text evidence="2">The sequence shown here is derived from an EMBL/GenBank/DDBJ whole genome shotgun (WGS) entry which is preliminary data.</text>
</comment>
<dbReference type="PROSITE" id="PS50943">
    <property type="entry name" value="HTH_CROC1"/>
    <property type="match status" value="1"/>
</dbReference>
<keyword evidence="3" id="KW-1185">Reference proteome</keyword>
<accession>A0ABP3P9L1</accession>
<dbReference type="CDD" id="cd00093">
    <property type="entry name" value="HTH_XRE"/>
    <property type="match status" value="1"/>
</dbReference>
<evidence type="ECO:0000259" key="1">
    <source>
        <dbReference type="PROSITE" id="PS50943"/>
    </source>
</evidence>
<dbReference type="RefSeq" id="WP_208393730.1">
    <property type="nucleotide sequence ID" value="NZ_BAAADD010000002.1"/>
</dbReference>
<sequence>MENVITSGQIRAARALLRWSAQQLADKSGTGVATVLRLEQQEGVPTGRSHTLLDLQKTLESAGVEFIGTPDDKPGVRLVKPGKRAKARTP</sequence>
<proteinExistence type="predicted"/>
<dbReference type="InterPro" id="IPR010982">
    <property type="entry name" value="Lambda_DNA-bd_dom_sf"/>
</dbReference>
<reference evidence="3" key="1">
    <citation type="journal article" date="2019" name="Int. J. Syst. Evol. Microbiol.">
        <title>The Global Catalogue of Microorganisms (GCM) 10K type strain sequencing project: providing services to taxonomists for standard genome sequencing and annotation.</title>
        <authorList>
            <consortium name="The Broad Institute Genomics Platform"/>
            <consortium name="The Broad Institute Genome Sequencing Center for Infectious Disease"/>
            <person name="Wu L."/>
            <person name="Ma J."/>
        </authorList>
    </citation>
    <scope>NUCLEOTIDE SEQUENCE [LARGE SCALE GENOMIC DNA]</scope>
    <source>
        <strain evidence="3">JCM 15089</strain>
    </source>
</reference>
<dbReference type="EMBL" id="BAAADD010000002">
    <property type="protein sequence ID" value="GAA0560920.1"/>
    <property type="molecule type" value="Genomic_DNA"/>
</dbReference>
<feature type="domain" description="HTH cro/C1-type" evidence="1">
    <location>
        <begin position="10"/>
        <end position="46"/>
    </location>
</feature>
<name>A0ABP3P9L1_9PROT</name>
<gene>
    <name evidence="2" type="ORF">GCM10008942_06680</name>
</gene>
<evidence type="ECO:0000313" key="3">
    <source>
        <dbReference type="Proteomes" id="UP001499951"/>
    </source>
</evidence>
<organism evidence="2 3">
    <name type="scientific">Rhizomicrobium electricum</name>
    <dbReference type="NCBI Taxonomy" id="480070"/>
    <lineage>
        <taxon>Bacteria</taxon>
        <taxon>Pseudomonadati</taxon>
        <taxon>Pseudomonadota</taxon>
        <taxon>Alphaproteobacteria</taxon>
        <taxon>Micropepsales</taxon>
        <taxon>Micropepsaceae</taxon>
        <taxon>Rhizomicrobium</taxon>
    </lineage>
</organism>
<dbReference type="InterPro" id="IPR001387">
    <property type="entry name" value="Cro/C1-type_HTH"/>
</dbReference>
<evidence type="ECO:0000313" key="2">
    <source>
        <dbReference type="EMBL" id="GAA0560920.1"/>
    </source>
</evidence>
<dbReference type="Proteomes" id="UP001499951">
    <property type="component" value="Unassembled WGS sequence"/>
</dbReference>